<evidence type="ECO:0008006" key="5">
    <source>
        <dbReference type="Google" id="ProtNLM"/>
    </source>
</evidence>
<evidence type="ECO:0000313" key="3">
    <source>
        <dbReference type="EMBL" id="ACG78077.1"/>
    </source>
</evidence>
<accession>B4RB26</accession>
<dbReference type="InterPro" id="IPR021109">
    <property type="entry name" value="Peptidase_aspartic_dom_sf"/>
</dbReference>
<reference evidence="3 4" key="1">
    <citation type="journal article" date="2008" name="BMC Genomics">
        <title>Complete genome of Phenylobacterium zucineum - a novel facultative intracellular bacterium isolated from human erythroleukemia cell line K562.</title>
        <authorList>
            <person name="Luo Y."/>
            <person name="Xu X."/>
            <person name="Ding Z."/>
            <person name="Liu Z."/>
            <person name="Zhang B."/>
            <person name="Yan Z."/>
            <person name="Sun J."/>
            <person name="Hu S."/>
            <person name="Hu X."/>
        </authorList>
    </citation>
    <scope>NUCLEOTIDE SEQUENCE [LARGE SCALE GENOMIC DNA]</scope>
    <source>
        <strain evidence="3 4">HLK1</strain>
    </source>
</reference>
<protein>
    <recommendedName>
        <fullName evidence="5">Peptidase A2 domain-containing protein</fullName>
    </recommendedName>
</protein>
<feature type="region of interest" description="Disordered" evidence="1">
    <location>
        <begin position="17"/>
        <end position="39"/>
    </location>
</feature>
<dbReference type="Proteomes" id="UP000001868">
    <property type="component" value="Chromosome"/>
</dbReference>
<evidence type="ECO:0000256" key="2">
    <source>
        <dbReference type="SAM" id="SignalP"/>
    </source>
</evidence>
<dbReference type="RefSeq" id="WP_012522219.1">
    <property type="nucleotide sequence ID" value="NC_011144.1"/>
</dbReference>
<dbReference type="GO" id="GO:0004190">
    <property type="term" value="F:aspartic-type endopeptidase activity"/>
    <property type="evidence" value="ECO:0007669"/>
    <property type="project" value="InterPro"/>
</dbReference>
<evidence type="ECO:0000256" key="1">
    <source>
        <dbReference type="SAM" id="MobiDB-lite"/>
    </source>
</evidence>
<sequence>MSPTRRQAAIGLLTAAAAPGLARAQEPPPPEIPDVDEEPTKLDTVAGRDTHMMAPVIVNGRGPYQFLLDTGANVSCVSHHLVEELALTPGPPARVHTIVGVRERPSFFIDDLQVGKRNRKRVQAPALPFKDPAVHGVLGIDWLKGQRLVLDFKKNAIEITKSKSDHAHPGRVVVVPARRRLGQLTIVDADLNGTPISAMIDSGAEGTLCNGPLRDLIRASERRRGKVDPPQIVRMETLAGEVFRGEGVFLPFLRLGGLHLGNVPVTYADMHVFKIWGLEDKPALVLGMDLLMQFEQVALDFGRSTVRFEYI</sequence>
<dbReference type="SUPFAM" id="SSF50630">
    <property type="entry name" value="Acid proteases"/>
    <property type="match status" value="2"/>
</dbReference>
<dbReference type="EMBL" id="CP000747">
    <property type="protein sequence ID" value="ACG78077.1"/>
    <property type="molecule type" value="Genomic_DNA"/>
</dbReference>
<evidence type="ECO:0000313" key="4">
    <source>
        <dbReference type="Proteomes" id="UP000001868"/>
    </source>
</evidence>
<keyword evidence="2" id="KW-0732">Signal</keyword>
<keyword evidence="4" id="KW-1185">Reference proteome</keyword>
<dbReference type="HOGENOM" id="CLU_064734_0_0_5"/>
<feature type="signal peptide" evidence="2">
    <location>
        <begin position="1"/>
        <end position="24"/>
    </location>
</feature>
<proteinExistence type="predicted"/>
<dbReference type="STRING" id="450851.PHZ_c1666"/>
<dbReference type="InterPro" id="IPR034122">
    <property type="entry name" value="Retropepsin-like_bacterial"/>
</dbReference>
<dbReference type="CDD" id="cd05483">
    <property type="entry name" value="retropepsin_like_bacteria"/>
    <property type="match status" value="1"/>
</dbReference>
<gene>
    <name evidence="3" type="ordered locus">PHZ_c1666</name>
</gene>
<name>B4RB26_PHEZH</name>
<dbReference type="Gene3D" id="2.40.70.10">
    <property type="entry name" value="Acid Proteases"/>
    <property type="match status" value="2"/>
</dbReference>
<dbReference type="KEGG" id="pzu:PHZ_c1666"/>
<dbReference type="GO" id="GO:0006508">
    <property type="term" value="P:proteolysis"/>
    <property type="evidence" value="ECO:0007669"/>
    <property type="project" value="InterPro"/>
</dbReference>
<dbReference type="PROSITE" id="PS00141">
    <property type="entry name" value="ASP_PROTEASE"/>
    <property type="match status" value="1"/>
</dbReference>
<dbReference type="AlphaFoldDB" id="B4RB26"/>
<dbReference type="Pfam" id="PF13650">
    <property type="entry name" value="Asp_protease_2"/>
    <property type="match status" value="1"/>
</dbReference>
<organism evidence="3 4">
    <name type="scientific">Phenylobacterium zucineum (strain HLK1)</name>
    <dbReference type="NCBI Taxonomy" id="450851"/>
    <lineage>
        <taxon>Bacteria</taxon>
        <taxon>Pseudomonadati</taxon>
        <taxon>Pseudomonadota</taxon>
        <taxon>Alphaproteobacteria</taxon>
        <taxon>Caulobacterales</taxon>
        <taxon>Caulobacteraceae</taxon>
        <taxon>Phenylobacterium</taxon>
    </lineage>
</organism>
<dbReference type="eggNOG" id="COG3577">
    <property type="taxonomic scope" value="Bacteria"/>
</dbReference>
<dbReference type="InterPro" id="IPR001969">
    <property type="entry name" value="Aspartic_peptidase_AS"/>
</dbReference>
<dbReference type="Pfam" id="PF13975">
    <property type="entry name" value="gag-asp_proteas"/>
    <property type="match status" value="1"/>
</dbReference>
<feature type="chain" id="PRO_5002825218" description="Peptidase A2 domain-containing protein" evidence="2">
    <location>
        <begin position="25"/>
        <end position="311"/>
    </location>
</feature>